<dbReference type="Proteomes" id="UP000053236">
    <property type="component" value="Unassembled WGS sequence"/>
</dbReference>
<dbReference type="VEuPathDB" id="FungiDB:PPTG_15529"/>
<evidence type="ECO:0000313" key="3">
    <source>
        <dbReference type="EMBL" id="ETK77457.1"/>
    </source>
</evidence>
<name>W2G395_PHYNI</name>
<evidence type="ECO:0008006" key="4">
    <source>
        <dbReference type="Google" id="ProtNLM"/>
    </source>
</evidence>
<dbReference type="VEuPathDB" id="FungiDB:PPTG_23893"/>
<dbReference type="PANTHER" id="PTHR22028">
    <property type="entry name" value="SFI1 SPINDLE BODY DOMAIN-CONTAINING PROTEIN-RELATED"/>
    <property type="match status" value="1"/>
</dbReference>
<dbReference type="GO" id="GO:0019902">
    <property type="term" value="F:phosphatase binding"/>
    <property type="evidence" value="ECO:0007669"/>
    <property type="project" value="TreeGrafter"/>
</dbReference>
<dbReference type="EMBL" id="KI688409">
    <property type="protein sequence ID" value="ETK77457.1"/>
    <property type="molecule type" value="Genomic_DNA"/>
</dbReference>
<feature type="coiled-coil region" evidence="1">
    <location>
        <begin position="1528"/>
        <end position="1555"/>
    </location>
</feature>
<dbReference type="InterPro" id="IPR052270">
    <property type="entry name" value="CACF_protein"/>
</dbReference>
<evidence type="ECO:0000256" key="2">
    <source>
        <dbReference type="SAM" id="MobiDB-lite"/>
    </source>
</evidence>
<accession>W2G395</accession>
<feature type="compositionally biased region" description="Basic residues" evidence="2">
    <location>
        <begin position="3080"/>
        <end position="3089"/>
    </location>
</feature>
<keyword evidence="1" id="KW-0175">Coiled coil</keyword>
<gene>
    <name evidence="3" type="ORF">L915_16279</name>
</gene>
<dbReference type="VEuPathDB" id="FungiDB:PPTG_23891"/>
<reference evidence="3" key="1">
    <citation type="submission" date="2013-11" db="EMBL/GenBank/DDBJ databases">
        <title>The Genome Sequence of Phytophthora parasitica CJ02B3.</title>
        <authorList>
            <consortium name="The Broad Institute Genomics Platform"/>
            <person name="Russ C."/>
            <person name="Tyler B."/>
            <person name="Panabieres F."/>
            <person name="Shan W."/>
            <person name="Tripathy S."/>
            <person name="Grunwald N."/>
            <person name="Machado M."/>
            <person name="Johnson C.S."/>
            <person name="Arredondo F."/>
            <person name="Hong C."/>
            <person name="Coffey M."/>
            <person name="Young S.K."/>
            <person name="Zeng Q."/>
            <person name="Gargeya S."/>
            <person name="Fitzgerald M."/>
            <person name="Abouelleil A."/>
            <person name="Alvarado L."/>
            <person name="Chapman S.B."/>
            <person name="Gainer-Dewar J."/>
            <person name="Goldberg J."/>
            <person name="Griggs A."/>
            <person name="Gujja S."/>
            <person name="Hansen M."/>
            <person name="Howarth C."/>
            <person name="Imamovic A."/>
            <person name="Ireland A."/>
            <person name="Larimer J."/>
            <person name="McCowan C."/>
            <person name="Murphy C."/>
            <person name="Pearson M."/>
            <person name="Poon T.W."/>
            <person name="Priest M."/>
            <person name="Roberts A."/>
            <person name="Saif S."/>
            <person name="Shea T."/>
            <person name="Sykes S."/>
            <person name="Wortman J."/>
            <person name="Nusbaum C."/>
            <person name="Birren B."/>
        </authorList>
    </citation>
    <scope>NUCLEOTIDE SEQUENCE [LARGE SCALE GENOMIC DNA]</scope>
    <source>
        <strain evidence="3">CJ02B3</strain>
    </source>
</reference>
<dbReference type="VEuPathDB" id="FungiDB:PPTG_15530"/>
<dbReference type="PANTHER" id="PTHR22028:SF9">
    <property type="entry name" value="SFI1 SPINDLE BODY DOMAIN-CONTAINING PROTEIN"/>
    <property type="match status" value="1"/>
</dbReference>
<dbReference type="VEuPathDB" id="FungiDB:PPTG_15533"/>
<proteinExistence type="predicted"/>
<sequence>MSTQVAASSRAHGSKSTDQCRREMVCNLLTQIFLLAERTRVSKRSVSDAEAEPISLIELIQASYLIFERYGIGPPDDAVYHRYLLSLSINPERDWRKKILNLDLGAQPRVKRLCTGHRRAVESLDSGAQRRQKTEKDNTVRGATLVSDYSTPVRKSTLKSGFVFKEQRQHDRFGDMLSLDSPIQKIPVNDNEIVFPRPPTAENTEERQLQMITTSMEQWQATQAVKQLVNQRKLQDQQSHKIQILTWSTHAIFHWITLCLPEKIDFHTTESPRALPLCILRRISVDVKTLKKSAKRVWIWQMRTLLNAWHQDAQKIKSFRVRMMIKQRSAVLETVFQCIQNWRLFTETKKCSNDRAQWIFQRHCRSSLRRCLNHWRREFWTKTQQHKADRHYFSRVKRKVLKLWQIVVESRREERNQLETALKRRIFSRWKRGKERIQASRALLCICADQRRLRSLSQSWNKLRANVSRNQTARTRLNLWEESSHQRRKIHFFRLWKVAIDEQKDFREREKRFLRFSRRRHLGQYFAAWAAWTEKQLTTAKILSDATEARVNKQIPLCFSVWKTHFEEISSIDAELVATVTRLRRKRVWNHWRKSTGTRCATRYLDSAYSYHLMTKIFTRWKHYTTKKAELYFAFLDCQELHKLNVLKIHWNLLVENMHSQHDKQLAAESSRIRKFVDIKRKFLLAWHAHYRRKKSCRDRGEQLHLSIQRRNVMQSKWNKWRRIFWLRTGARLAEIQLYRHRKSNMFCLWKQFVLKSRQRREQVLQVEVTLDNIHLKAFFQQWKNLLIFKLQLARKSESTRQMVCTRLLTSRWKDWKHALEVRRGQQRRLSAVTLRWQNRQLYSCFHCWKTILSTRKRHRHMLQSMLFTSKQRVLESHFNAWRKKHRLSATRELRILEIQNRFLCFKLKRAIRSWNTIRLQKHKRRDLVVKCLALWRQNLLSSMFKRFLDYTHNRKNKKSKNQIVQTRYRTQSVQRIFTAWSTFSRNKEKLSRNLETARYQLDTLKLTRAIRKLRHNYRLNKRLKTAQMCIVAMRSGHIKVAFFSRWKEFIVRKRKYRQNNAARVVQMKNFRVRRRINKWKQFVQVRKLLKLKFTRAVKVSTTSRLQMHFVNWKKFVTRQIFTKTLKQKAVVFRYFYLLPLHFRAWKTFLTVKKHKQELLLRARGLWCHQSESRAFQAWVLYTITQRQTKFAVAKWRNQSISKGFTAWKRYKSLQNTKKRDQIRALNFYQRRSWHRFLLEWRLTSRLDRLTRNCAQMWYQNTSRRAFDIWIRYIRLIQSSRRFLVKLQSQTLSRVFTAWKERIKQKTRQLQGIQERFTLLWMENSKQSVFSRWKRYAHFRSFIRTKLGAKREFLLQTIMKQWKRVAVFRQRSRQCALLVDDRVKLTLLRKIWRDWRTKARIFRCIKALRGKVMKNRVNSDLRQRIRRWKRFTLLSLAVKTFMRRQGTELMRMVFIHGFQRFNRIKRKERALTKQIQDVHEAYSKEWLARKLQHRMAFITACEELRRLGSCKRLLRVSWSGWMDFHLKKQTQQASIRQLHEQISNLEDHHDSLDCAKLYGMLRRWQSIQVTRVFEHWNAVTLTWKQIRVHTLKAMEWWLKMQCGRYFGGWKRFCQQQNKKRQISKMNVVNKLKRVWKLWQVFRVSSISKRSLTLKIRYFHANRVYQHAFKTWRQAATCIRLRRERILELYHSSRLRLLAALVCEWRQFTATEKTKRIQRTIARVVYKQKLLQHSFTEWKTNASGIIYHRHQLQINTERLQVLLLCSSFRAWHSWSKQTKNLKSILQILSTKCDVKAASRVFAAWHIYAEKNIRIRHQSLSFLRFSRMQKGMKSLQLLVQGQTYLRNIRQKAQLFRSTISGNQILMIFSRWRKMATLSRKTRIVTLRYLQNKLLPAAWRGWIEYSKIKRERTAKTLTATLCWKNTFLRKAWNALILAHKVDKQRQEMLLRADIQHQSRRLKKTLDLWYQSSKKSQHFRAVCGKLVARWRMQTTYRCFNALKDHRNHSRKLRASENTIQIRVRMTTMLKIWYAWRELLFISRFCKRRTVQRCWTAWIRSRESRQILHGFQEQIQGKVLKSTQRRCVMQWKRFIATRIMEKTMVIMSAAFAETQLLKRVWLCWMRHVAHTIVVKSRMRNALTHMHLRLQFKAFRAWQTFISLQKWKKHASIRVFTFRLKRLNTRYFFEWKAVAKQQITQRQKLAHYLNMMQHSVQRKSFSAWFSFISRRKLLRVKVSQSLAIRTQLCSRMVFQTWRALVDKIHRNRLAQGFFAAKSSAHGFKLWKQYGVLYKIERMIGSNELRLVESKFLSWRKAVAATHRIREFRSKSARRQWSQLVRMVFNTWKKRSQTNAHCRKLLASVAVGNHLRFRFMLWQRFTTHRKRLENLLLIVADPTTVPVETQVVNLENGELKDDITVRDELEYNSNRTLTADQKLLILGQALAQKARVLQRFEVTWDLPQTWRRWRQIFHAQLFYRMRRQQFFFINWQRFTYDQRRNRFIIIKLTNQRRAASILTIFLAWAELVARVKQLQRDRLRERELWVLVTTEMARRERRQLKKHWHAWRFHVGETRHLQKSLDVYYRARLLTKFWLLWNHDYRQILRETRRETQKISAHLRIFYVRRAVGKLRKYQQRSKRARLVLEYLGNRRYDTLLPEIWTKWRRWSQRQKEMAWCLDAARKNKIRRYFILWKIWKNTQKWQRVVVDGFRCKNVEQQRREVWGRWRKYVKKRVAKDLALQKAAIFHMGTRLRRWLHHTRSAIQASEQAETAAIQLCICRGHRAVSRWRRFSRARRLRRLYQRFVLRKHIQLWHSAVKYTVAIRFDEFLLRCKAKNMLEAWQKLTTKHQYWRKVCGSFVVKKEIQTTRKVFLRWQQLVNTRQGKRLAAMHAEQHLLQKIWRYWIRVTLACQLRRDEQLERAAEHEMATLLRQSLGVWQAAVKKQRERRFVLLSCIIKLESVAGQRIQEIVLQSWKRVVDCRRRCGAALLKRERNIARNLLIHWLRWTRERQRRRQQLENAVIYYSQRLKSAVFFYWQTYALAWQDAAKPIARRHDRQMVLPAHVGVGPRGNSDSEDEVRRPTSPVMKRLRQKKANRTRSAEKVGENSDMVTLPDAVEISMDVKKRLILLGKWKPQQTNKLLSSS</sequence>
<organism evidence="3">
    <name type="scientific">Phytophthora nicotianae</name>
    <name type="common">Potato buckeye rot agent</name>
    <name type="synonym">Phytophthora parasitica</name>
    <dbReference type="NCBI Taxonomy" id="4792"/>
    <lineage>
        <taxon>Eukaryota</taxon>
        <taxon>Sar</taxon>
        <taxon>Stramenopiles</taxon>
        <taxon>Oomycota</taxon>
        <taxon>Peronosporomycetes</taxon>
        <taxon>Peronosporales</taxon>
        <taxon>Peronosporaceae</taxon>
        <taxon>Phytophthora</taxon>
    </lineage>
</organism>
<feature type="region of interest" description="Disordered" evidence="2">
    <location>
        <begin position="3056"/>
        <end position="3098"/>
    </location>
</feature>
<protein>
    <recommendedName>
        <fullName evidence="4">Sfi1 spindle body domain-containing protein</fullName>
    </recommendedName>
</protein>
<evidence type="ECO:0000256" key="1">
    <source>
        <dbReference type="SAM" id="Coils"/>
    </source>
</evidence>